<proteinExistence type="predicted"/>
<gene>
    <name evidence="1" type="ORF">DHETER_LOCUS8567</name>
</gene>
<reference evidence="1" key="1">
    <citation type="submission" date="2021-06" db="EMBL/GenBank/DDBJ databases">
        <authorList>
            <person name="Kallberg Y."/>
            <person name="Tangrot J."/>
            <person name="Rosling A."/>
        </authorList>
    </citation>
    <scope>NUCLEOTIDE SEQUENCE</scope>
    <source>
        <strain evidence="1">IL203A</strain>
    </source>
</reference>
<dbReference type="EMBL" id="CAJVPU010013771">
    <property type="protein sequence ID" value="CAG8635035.1"/>
    <property type="molecule type" value="Genomic_DNA"/>
</dbReference>
<feature type="non-terminal residue" evidence="1">
    <location>
        <position position="55"/>
    </location>
</feature>
<keyword evidence="2" id="KW-1185">Reference proteome</keyword>
<name>A0ACA9N6F6_9GLOM</name>
<accession>A0ACA9N6F6</accession>
<evidence type="ECO:0000313" key="2">
    <source>
        <dbReference type="Proteomes" id="UP000789702"/>
    </source>
</evidence>
<evidence type="ECO:0000313" key="1">
    <source>
        <dbReference type="EMBL" id="CAG8635035.1"/>
    </source>
</evidence>
<comment type="caution">
    <text evidence="1">The sequence shown here is derived from an EMBL/GenBank/DDBJ whole genome shotgun (WGS) entry which is preliminary data.</text>
</comment>
<dbReference type="Proteomes" id="UP000789702">
    <property type="component" value="Unassembled WGS sequence"/>
</dbReference>
<protein>
    <submittedName>
        <fullName evidence="1">11484_t:CDS:1</fullName>
    </submittedName>
</protein>
<organism evidence="1 2">
    <name type="scientific">Dentiscutata heterogama</name>
    <dbReference type="NCBI Taxonomy" id="1316150"/>
    <lineage>
        <taxon>Eukaryota</taxon>
        <taxon>Fungi</taxon>
        <taxon>Fungi incertae sedis</taxon>
        <taxon>Mucoromycota</taxon>
        <taxon>Glomeromycotina</taxon>
        <taxon>Glomeromycetes</taxon>
        <taxon>Diversisporales</taxon>
        <taxon>Gigasporaceae</taxon>
        <taxon>Dentiscutata</taxon>
    </lineage>
</organism>
<sequence length="55" mass="6249">MLVDSQTYMASLVFLDIGYNACKIVYSYILSNEKNLSHDEMSETSESSKGKRTIH</sequence>